<evidence type="ECO:0000256" key="2">
    <source>
        <dbReference type="ARBA" id="ARBA00023015"/>
    </source>
</evidence>
<keyword evidence="2" id="KW-0805">Transcription regulation</keyword>
<dbReference type="Gene3D" id="1.10.1740.10">
    <property type="match status" value="1"/>
</dbReference>
<name>A0ABN5LRI9_9BACT</name>
<organism evidence="7 8">
    <name type="scientific">Chitinophaga alhagiae</name>
    <dbReference type="NCBI Taxonomy" id="2203219"/>
    <lineage>
        <taxon>Bacteria</taxon>
        <taxon>Pseudomonadati</taxon>
        <taxon>Bacteroidota</taxon>
        <taxon>Chitinophagia</taxon>
        <taxon>Chitinophagales</taxon>
        <taxon>Chitinophagaceae</taxon>
        <taxon>Chitinophaga</taxon>
    </lineage>
</organism>
<evidence type="ECO:0008006" key="9">
    <source>
        <dbReference type="Google" id="ProtNLM"/>
    </source>
</evidence>
<dbReference type="InterPro" id="IPR013325">
    <property type="entry name" value="RNA_pol_sigma_r2"/>
</dbReference>
<protein>
    <recommendedName>
        <fullName evidence="9">Sigma-70 family RNA polymerase sigma factor</fullName>
    </recommendedName>
</protein>
<dbReference type="NCBIfam" id="TIGR02937">
    <property type="entry name" value="sigma70-ECF"/>
    <property type="match status" value="1"/>
</dbReference>
<dbReference type="CDD" id="cd06171">
    <property type="entry name" value="Sigma70_r4"/>
    <property type="match status" value="1"/>
</dbReference>
<dbReference type="InterPro" id="IPR036388">
    <property type="entry name" value="WH-like_DNA-bd_sf"/>
</dbReference>
<keyword evidence="4" id="KW-0804">Transcription</keyword>
<reference evidence="7 8" key="1">
    <citation type="submission" date="2018-05" db="EMBL/GenBank/DDBJ databases">
        <title>Chitinophaga sp. nov., isolated from rhizosphere soil of Alhagi.</title>
        <authorList>
            <person name="Liu Y."/>
        </authorList>
    </citation>
    <scope>NUCLEOTIDE SEQUENCE [LARGE SCALE GENOMIC DNA]</scope>
    <source>
        <strain evidence="7 8">T22</strain>
    </source>
</reference>
<dbReference type="PANTHER" id="PTHR43133">
    <property type="entry name" value="RNA POLYMERASE ECF-TYPE SIGMA FACTO"/>
    <property type="match status" value="1"/>
</dbReference>
<evidence type="ECO:0000256" key="4">
    <source>
        <dbReference type="ARBA" id="ARBA00023163"/>
    </source>
</evidence>
<gene>
    <name evidence="7" type="ORF">DLD77_05295</name>
</gene>
<dbReference type="RefSeq" id="WP_119077362.1">
    <property type="nucleotide sequence ID" value="NZ_CP029600.1"/>
</dbReference>
<dbReference type="PANTHER" id="PTHR43133:SF46">
    <property type="entry name" value="RNA POLYMERASE SIGMA-70 FACTOR ECF SUBFAMILY"/>
    <property type="match status" value="1"/>
</dbReference>
<evidence type="ECO:0000256" key="1">
    <source>
        <dbReference type="ARBA" id="ARBA00010641"/>
    </source>
</evidence>
<feature type="domain" description="RNA polymerase sigma factor 70 region 4 type 2" evidence="6">
    <location>
        <begin position="126"/>
        <end position="178"/>
    </location>
</feature>
<dbReference type="SUPFAM" id="SSF88659">
    <property type="entry name" value="Sigma3 and sigma4 domains of RNA polymerase sigma factors"/>
    <property type="match status" value="1"/>
</dbReference>
<evidence type="ECO:0000256" key="3">
    <source>
        <dbReference type="ARBA" id="ARBA00023082"/>
    </source>
</evidence>
<accession>A0ABN5LRI9</accession>
<dbReference type="Gene3D" id="1.10.10.10">
    <property type="entry name" value="Winged helix-like DNA-binding domain superfamily/Winged helix DNA-binding domain"/>
    <property type="match status" value="1"/>
</dbReference>
<dbReference type="InterPro" id="IPR007627">
    <property type="entry name" value="RNA_pol_sigma70_r2"/>
</dbReference>
<dbReference type="SUPFAM" id="SSF88946">
    <property type="entry name" value="Sigma2 domain of RNA polymerase sigma factors"/>
    <property type="match status" value="1"/>
</dbReference>
<dbReference type="Pfam" id="PF04542">
    <property type="entry name" value="Sigma70_r2"/>
    <property type="match status" value="1"/>
</dbReference>
<keyword evidence="3" id="KW-0731">Sigma factor</keyword>
<dbReference type="InterPro" id="IPR013324">
    <property type="entry name" value="RNA_pol_sigma_r3/r4-like"/>
</dbReference>
<proteinExistence type="inferred from homology"/>
<dbReference type="InterPro" id="IPR039425">
    <property type="entry name" value="RNA_pol_sigma-70-like"/>
</dbReference>
<comment type="similarity">
    <text evidence="1">Belongs to the sigma-70 factor family. ECF subfamily.</text>
</comment>
<keyword evidence="8" id="KW-1185">Reference proteome</keyword>
<sequence>MPDTYDQGNDLTDYWNAVRTGNSRAYAQIHGQLHPVLYRYAFAMLGDEELAQDVVQELFIHIWYKKEKIGALQNVRAFFFTALRRRALNQLRGLRNLQILTPAEPDIEFSAEDIVIGQEQQAALQQQISRYLNQLPKRQKEVLFLRFYEELPYTEVAAIMKVNYQSVINLAHKAITQLRAQMGKLPLWWLFFSVLSKIL</sequence>
<dbReference type="Pfam" id="PF08281">
    <property type="entry name" value="Sigma70_r4_2"/>
    <property type="match status" value="1"/>
</dbReference>
<evidence type="ECO:0000259" key="5">
    <source>
        <dbReference type="Pfam" id="PF04542"/>
    </source>
</evidence>
<feature type="domain" description="RNA polymerase sigma-70 region 2" evidence="5">
    <location>
        <begin position="32"/>
        <end position="94"/>
    </location>
</feature>
<dbReference type="InterPro" id="IPR013249">
    <property type="entry name" value="RNA_pol_sigma70_r4_t2"/>
</dbReference>
<dbReference type="Proteomes" id="UP000246099">
    <property type="component" value="Chromosome"/>
</dbReference>
<evidence type="ECO:0000259" key="6">
    <source>
        <dbReference type="Pfam" id="PF08281"/>
    </source>
</evidence>
<evidence type="ECO:0000313" key="7">
    <source>
        <dbReference type="EMBL" id="AWO01145.1"/>
    </source>
</evidence>
<evidence type="ECO:0000313" key="8">
    <source>
        <dbReference type="Proteomes" id="UP000246099"/>
    </source>
</evidence>
<dbReference type="InterPro" id="IPR014284">
    <property type="entry name" value="RNA_pol_sigma-70_dom"/>
</dbReference>
<dbReference type="EMBL" id="CP029600">
    <property type="protein sequence ID" value="AWO01145.1"/>
    <property type="molecule type" value="Genomic_DNA"/>
</dbReference>